<feature type="transmembrane region" description="Helical" evidence="4">
    <location>
        <begin position="6"/>
        <end position="27"/>
    </location>
</feature>
<feature type="compositionally biased region" description="Polar residues" evidence="3">
    <location>
        <begin position="86"/>
        <end position="99"/>
    </location>
</feature>
<comment type="caution">
    <text evidence="5">The sequence shown here is derived from an EMBL/GenBank/DDBJ whole genome shotgun (WGS) entry which is preliminary data.</text>
</comment>
<keyword evidence="6" id="KW-1185">Reference proteome</keyword>
<proteinExistence type="inferred from homology"/>
<evidence type="ECO:0000256" key="1">
    <source>
        <dbReference type="ARBA" id="ARBA00005233"/>
    </source>
</evidence>
<accession>A0A0R0BYT5</accession>
<keyword evidence="2" id="KW-0488">Methylation</keyword>
<evidence type="ECO:0000256" key="4">
    <source>
        <dbReference type="SAM" id="Phobius"/>
    </source>
</evidence>
<evidence type="ECO:0000256" key="3">
    <source>
        <dbReference type="SAM" id="MobiDB-lite"/>
    </source>
</evidence>
<dbReference type="AlphaFoldDB" id="A0A0R0BYT5"/>
<evidence type="ECO:0008006" key="7">
    <source>
        <dbReference type="Google" id="ProtNLM"/>
    </source>
</evidence>
<keyword evidence="4" id="KW-0472">Membrane</keyword>
<gene>
    <name evidence="5" type="ORF">ABB26_16695</name>
</gene>
<evidence type="ECO:0000256" key="2">
    <source>
        <dbReference type="ARBA" id="ARBA00022481"/>
    </source>
</evidence>
<organism evidence="5 6">
    <name type="scientific">Stenotrophomonas humi</name>
    <dbReference type="NCBI Taxonomy" id="405444"/>
    <lineage>
        <taxon>Bacteria</taxon>
        <taxon>Pseudomonadati</taxon>
        <taxon>Pseudomonadota</taxon>
        <taxon>Gammaproteobacteria</taxon>
        <taxon>Lysobacterales</taxon>
        <taxon>Lysobacteraceae</taxon>
        <taxon>Stenotrophomonas</taxon>
    </lineage>
</organism>
<dbReference type="RefSeq" id="WP_083490895.1">
    <property type="nucleotide sequence ID" value="NZ_LDJI01000033.1"/>
</dbReference>
<dbReference type="Gene3D" id="3.30.700.10">
    <property type="entry name" value="Glycoprotein, Type 4 Pilin"/>
    <property type="match status" value="1"/>
</dbReference>
<dbReference type="OrthoDB" id="5767514at2"/>
<keyword evidence="4" id="KW-0812">Transmembrane</keyword>
<dbReference type="STRING" id="405444.ABB26_16695"/>
<dbReference type="SUPFAM" id="SSF54523">
    <property type="entry name" value="Pili subunits"/>
    <property type="match status" value="1"/>
</dbReference>
<dbReference type="InterPro" id="IPR012902">
    <property type="entry name" value="N_methyl_site"/>
</dbReference>
<dbReference type="Pfam" id="PF07963">
    <property type="entry name" value="N_methyl"/>
    <property type="match status" value="1"/>
</dbReference>
<protein>
    <recommendedName>
        <fullName evidence="7">Prepilin-type N-terminal cleavage/methylation domain-containing protein</fullName>
    </recommendedName>
</protein>
<comment type="similarity">
    <text evidence="1">Belongs to the N-Me-Phe pilin family.</text>
</comment>
<keyword evidence="4" id="KW-1133">Transmembrane helix</keyword>
<evidence type="ECO:0000313" key="5">
    <source>
        <dbReference type="EMBL" id="KRG62358.1"/>
    </source>
</evidence>
<dbReference type="PANTHER" id="PTHR30093:SF34">
    <property type="entry name" value="PREPILIN PEPTIDASE-DEPENDENT PROTEIN D"/>
    <property type="match status" value="1"/>
</dbReference>
<sequence>MRSEQGFTLIELMIVVAIIGILAAIALPAYNNYRKGAAENACMAEAKAYANNALAILYDEQVPPAAVNNACAEIKGGAAIGDAVTGTPQMPGTRTTTCQMDGASGQGSCKLN</sequence>
<dbReference type="NCBIfam" id="TIGR02532">
    <property type="entry name" value="IV_pilin_GFxxxE"/>
    <property type="match status" value="1"/>
</dbReference>
<feature type="region of interest" description="Disordered" evidence="3">
    <location>
        <begin position="85"/>
        <end position="112"/>
    </location>
</feature>
<dbReference type="EMBL" id="LDJI01000033">
    <property type="protein sequence ID" value="KRG62358.1"/>
    <property type="molecule type" value="Genomic_DNA"/>
</dbReference>
<dbReference type="PATRIC" id="fig|405444.3.peg.2592"/>
<evidence type="ECO:0000313" key="6">
    <source>
        <dbReference type="Proteomes" id="UP000050864"/>
    </source>
</evidence>
<dbReference type="PANTHER" id="PTHR30093">
    <property type="entry name" value="GENERAL SECRETION PATHWAY PROTEIN G"/>
    <property type="match status" value="1"/>
</dbReference>
<reference evidence="5 6" key="1">
    <citation type="submission" date="2015-05" db="EMBL/GenBank/DDBJ databases">
        <title>Genome sequencing and analysis of members of genus Stenotrophomonas.</title>
        <authorList>
            <person name="Patil P.P."/>
            <person name="Midha S."/>
            <person name="Patil P.B."/>
        </authorList>
    </citation>
    <scope>NUCLEOTIDE SEQUENCE [LARGE SCALE GENOMIC DNA]</scope>
    <source>
        <strain evidence="5 6">DSM 18929</strain>
    </source>
</reference>
<name>A0A0R0BYT5_9GAMM</name>
<dbReference type="PROSITE" id="PS00409">
    <property type="entry name" value="PROKAR_NTER_METHYL"/>
    <property type="match status" value="1"/>
</dbReference>
<dbReference type="Proteomes" id="UP000050864">
    <property type="component" value="Unassembled WGS sequence"/>
</dbReference>
<dbReference type="InterPro" id="IPR045584">
    <property type="entry name" value="Pilin-like"/>
</dbReference>